<evidence type="ECO:0000313" key="4">
    <source>
        <dbReference type="Proteomes" id="UP000552836"/>
    </source>
</evidence>
<feature type="compositionally biased region" description="Basic residues" evidence="1">
    <location>
        <begin position="95"/>
        <end position="106"/>
    </location>
</feature>
<evidence type="ECO:0000313" key="5">
    <source>
        <dbReference type="Proteomes" id="UP000648663"/>
    </source>
</evidence>
<evidence type="ECO:0000313" key="2">
    <source>
        <dbReference type="EMBL" id="GGL76756.1"/>
    </source>
</evidence>
<organism evidence="3 4">
    <name type="scientific">Modestobacter marinus</name>
    <dbReference type="NCBI Taxonomy" id="477641"/>
    <lineage>
        <taxon>Bacteria</taxon>
        <taxon>Bacillati</taxon>
        <taxon>Actinomycetota</taxon>
        <taxon>Actinomycetes</taxon>
        <taxon>Geodermatophilales</taxon>
        <taxon>Geodermatophilaceae</taxon>
        <taxon>Modestobacter</taxon>
    </lineage>
</organism>
<reference evidence="2" key="4">
    <citation type="submission" date="2024-05" db="EMBL/GenBank/DDBJ databases">
        <authorList>
            <person name="Sun Q."/>
            <person name="Zhou Y."/>
        </authorList>
    </citation>
    <scope>NUCLEOTIDE SEQUENCE</scope>
    <source>
        <strain evidence="2">CGMCC 4.5581</strain>
    </source>
</reference>
<dbReference type="Proteomes" id="UP000648663">
    <property type="component" value="Unassembled WGS sequence"/>
</dbReference>
<accession>A0A846LMK6</accession>
<sequence length="106" mass="11807">MDPSEPADPREQRPGHRPPPDPLAMTPAEKLVAEWEARHDVAARGHRGAPGAVQHYLAESRARDVQRPVATAPAEVPARPAPRAPHQAEAPAPPSRRRWWPFHRPR</sequence>
<feature type="region of interest" description="Disordered" evidence="1">
    <location>
        <begin position="1"/>
        <end position="25"/>
    </location>
</feature>
<reference evidence="5" key="2">
    <citation type="journal article" date="2019" name="Int. J. Syst. Evol. Microbiol.">
        <title>The Global Catalogue of Microorganisms (GCM) 10K type strain sequencing project: providing services to taxonomists for standard genome sequencing and annotation.</title>
        <authorList>
            <consortium name="The Broad Institute Genomics Platform"/>
            <consortium name="The Broad Institute Genome Sequencing Center for Infectious Disease"/>
            <person name="Wu L."/>
            <person name="Ma J."/>
        </authorList>
    </citation>
    <scope>NUCLEOTIDE SEQUENCE [LARGE SCALE GENOMIC DNA]</scope>
    <source>
        <strain evidence="5">CGMCC 4.5581</strain>
    </source>
</reference>
<evidence type="ECO:0000313" key="3">
    <source>
        <dbReference type="EMBL" id="NIH69193.1"/>
    </source>
</evidence>
<evidence type="ECO:0000256" key="1">
    <source>
        <dbReference type="SAM" id="MobiDB-lite"/>
    </source>
</evidence>
<protein>
    <submittedName>
        <fullName evidence="3">Uncharacterized protein</fullName>
    </submittedName>
</protein>
<dbReference type="AlphaFoldDB" id="A0A846LMK6"/>
<dbReference type="EMBL" id="BMMI01000007">
    <property type="protein sequence ID" value="GGL76756.1"/>
    <property type="molecule type" value="Genomic_DNA"/>
</dbReference>
<name>A0A846LMK6_9ACTN</name>
<reference evidence="2" key="1">
    <citation type="journal article" date="2014" name="Int. J. Syst. Evol. Microbiol.">
        <title>Complete genome of a new Firmicutes species belonging to the dominant human colonic microbiota ('Ruminococcus bicirculans') reveals two chromosomes and a selective capacity to utilize plant glucans.</title>
        <authorList>
            <consortium name="NISC Comparative Sequencing Program"/>
            <person name="Wegmann U."/>
            <person name="Louis P."/>
            <person name="Goesmann A."/>
            <person name="Henrissat B."/>
            <person name="Duncan S.H."/>
            <person name="Flint H.J."/>
        </authorList>
    </citation>
    <scope>NUCLEOTIDE SEQUENCE</scope>
    <source>
        <strain evidence="2">CGMCC 4.5581</strain>
    </source>
</reference>
<feature type="compositionally biased region" description="Low complexity" evidence="1">
    <location>
        <begin position="68"/>
        <end position="78"/>
    </location>
</feature>
<proteinExistence type="predicted"/>
<dbReference type="Proteomes" id="UP000552836">
    <property type="component" value="Unassembled WGS sequence"/>
</dbReference>
<gene>
    <name evidence="3" type="ORF">FB380_003681</name>
    <name evidence="2" type="ORF">GCM10011589_36070</name>
</gene>
<dbReference type="RefSeq" id="WP_166756754.1">
    <property type="nucleotide sequence ID" value="NZ_BAABJU010000003.1"/>
</dbReference>
<keyword evidence="5" id="KW-1185">Reference proteome</keyword>
<comment type="caution">
    <text evidence="3">The sequence shown here is derived from an EMBL/GenBank/DDBJ whole genome shotgun (WGS) entry which is preliminary data.</text>
</comment>
<dbReference type="EMBL" id="JAAMPA010000002">
    <property type="protein sequence ID" value="NIH69193.1"/>
    <property type="molecule type" value="Genomic_DNA"/>
</dbReference>
<reference evidence="3 4" key="3">
    <citation type="submission" date="2020-02" db="EMBL/GenBank/DDBJ databases">
        <title>Sequencing the genomes of 1000 actinobacteria strains.</title>
        <authorList>
            <person name="Klenk H.-P."/>
        </authorList>
    </citation>
    <scope>NUCLEOTIDE SEQUENCE [LARGE SCALE GENOMIC DNA]</scope>
    <source>
        <strain evidence="3 4">DSM 45201</strain>
    </source>
</reference>
<feature type="region of interest" description="Disordered" evidence="1">
    <location>
        <begin position="60"/>
        <end position="106"/>
    </location>
</feature>